<evidence type="ECO:0000313" key="16">
    <source>
        <dbReference type="EMBL" id="TQV74544.1"/>
    </source>
</evidence>
<comment type="caution">
    <text evidence="16">The sequence shown here is derived from an EMBL/GenBank/DDBJ whole genome shotgun (WGS) entry which is preliminary data.</text>
</comment>
<keyword evidence="4" id="KW-0410">Iron transport</keyword>
<feature type="domain" description="TonB-dependent receptor-like beta-barrel" evidence="14">
    <location>
        <begin position="311"/>
        <end position="767"/>
    </location>
</feature>
<feature type="domain" description="TonB-dependent receptor plug" evidence="15">
    <location>
        <begin position="55"/>
        <end position="162"/>
    </location>
</feature>
<evidence type="ECO:0000256" key="13">
    <source>
        <dbReference type="SAM" id="MobiDB-lite"/>
    </source>
</evidence>
<dbReference type="AlphaFoldDB" id="A0A545TBH0"/>
<evidence type="ECO:0000256" key="3">
    <source>
        <dbReference type="ARBA" id="ARBA00022452"/>
    </source>
</evidence>
<evidence type="ECO:0000256" key="2">
    <source>
        <dbReference type="ARBA" id="ARBA00022448"/>
    </source>
</evidence>
<dbReference type="PANTHER" id="PTHR32552">
    <property type="entry name" value="FERRICHROME IRON RECEPTOR-RELATED"/>
    <property type="match status" value="1"/>
</dbReference>
<dbReference type="InterPro" id="IPR036942">
    <property type="entry name" value="Beta-barrel_TonB_sf"/>
</dbReference>
<evidence type="ECO:0000256" key="11">
    <source>
        <dbReference type="PROSITE-ProRule" id="PRU01360"/>
    </source>
</evidence>
<keyword evidence="9 11" id="KW-0472">Membrane</keyword>
<keyword evidence="10 11" id="KW-0998">Cell outer membrane</keyword>
<evidence type="ECO:0000256" key="6">
    <source>
        <dbReference type="ARBA" id="ARBA00023004"/>
    </source>
</evidence>
<dbReference type="Pfam" id="PF07715">
    <property type="entry name" value="Plug"/>
    <property type="match status" value="1"/>
</dbReference>
<evidence type="ECO:0000256" key="9">
    <source>
        <dbReference type="ARBA" id="ARBA00023136"/>
    </source>
</evidence>
<evidence type="ECO:0000259" key="14">
    <source>
        <dbReference type="Pfam" id="PF00593"/>
    </source>
</evidence>
<evidence type="ECO:0000256" key="7">
    <source>
        <dbReference type="ARBA" id="ARBA00023065"/>
    </source>
</evidence>
<dbReference type="Pfam" id="PF00593">
    <property type="entry name" value="TonB_dep_Rec_b-barrel"/>
    <property type="match status" value="1"/>
</dbReference>
<dbReference type="GO" id="GO:0006826">
    <property type="term" value="P:iron ion transport"/>
    <property type="evidence" value="ECO:0007669"/>
    <property type="project" value="UniProtKB-KW"/>
</dbReference>
<sequence>MHKRTDSLFKKSVLTTTVVTVVASAVNVPAVLAQDDEGFGLEEIIVTASKREKTLQDTPIAVNVTTSQDIEQAKIYELADLQTLVPTLRVNNNVFVSAQSFSIRGFASPTALGTEPSVGVFVDGVFRSRATGAISDLPKLERVEVLSGPQSTLFGKNASAGVISIVTAAPSYEPEGKVEVTLGNYDQRILKGSISAGVSDKVALSLSGGYNQRDGYTKALVAGAEDYDSKDRWNIRSQLLWEPNDHTRLRVIADYSKIDEICCASVDVVQGPLAPAIEFLGGAVLNESKAFPRKHTAAVPTRTKVVDGGISLHADLDFDGFSLTSISAYRINEVQNAGQIGDESLNTSFRIGDPGTDIKGLSQELRLTSTGDGPLDWIVGGFYFDEEASLEDGIRNGPDLRPFIDVLVGGNGDGTALVGLEGSLGLPAGSTFADGDVALYRIGQDNKDFSVFGNLDYNINESWTATLGLNYTKDKKEAFLTELQNDDLFASLGFLANGPLASLQFRPPVVEFPNVVESGKSEDSKTTYVLRLAYRLNDNMNFYVSKATGFKSSSWDLSNFSRPDINDAAALDAAGINSSNPKYGSRMSTPEYATVLEFGAKLFFRQVSLNLAVFQQTLQDFQVRSFDGVNLFQANAGETSVDGFEFDARYSPSDNWTFSLAGTYLDPIYDDFRNAPPGPGDDPSMPKDLSGTKPKNIPSTSLALGVVYNKSLENGTDFFIRADYQYESSVKLSDLDTRFERQIKNLGVSTGLFFNNNVSVQFWGRNLTDDENLVSIFGAPGQPGTISAYVNTPRTFGLSIAYEYK</sequence>
<keyword evidence="6" id="KW-0408">Iron</keyword>
<dbReference type="InterPro" id="IPR039426">
    <property type="entry name" value="TonB-dep_rcpt-like"/>
</dbReference>
<dbReference type="Gene3D" id="2.40.170.20">
    <property type="entry name" value="TonB-dependent receptor, beta-barrel domain"/>
    <property type="match status" value="1"/>
</dbReference>
<comment type="similarity">
    <text evidence="11 12">Belongs to the TonB-dependent receptor family.</text>
</comment>
<evidence type="ECO:0000256" key="1">
    <source>
        <dbReference type="ARBA" id="ARBA00004571"/>
    </source>
</evidence>
<dbReference type="InterPro" id="IPR000531">
    <property type="entry name" value="Beta-barrel_TonB"/>
</dbReference>
<feature type="region of interest" description="Disordered" evidence="13">
    <location>
        <begin position="672"/>
        <end position="694"/>
    </location>
</feature>
<keyword evidence="2 11" id="KW-0813">Transport</keyword>
<dbReference type="GO" id="GO:0009279">
    <property type="term" value="C:cell outer membrane"/>
    <property type="evidence" value="ECO:0007669"/>
    <property type="project" value="UniProtKB-SubCell"/>
</dbReference>
<dbReference type="PROSITE" id="PS52016">
    <property type="entry name" value="TONB_DEPENDENT_REC_3"/>
    <property type="match status" value="1"/>
</dbReference>
<evidence type="ECO:0000256" key="8">
    <source>
        <dbReference type="ARBA" id="ARBA00023077"/>
    </source>
</evidence>
<keyword evidence="8 12" id="KW-0798">TonB box</keyword>
<reference evidence="16 17" key="1">
    <citation type="submission" date="2019-06" db="EMBL/GenBank/DDBJ databases">
        <title>Whole genome sequence for Cellvibrionaceae sp. R142.</title>
        <authorList>
            <person name="Wang G."/>
        </authorList>
    </citation>
    <scope>NUCLEOTIDE SEQUENCE [LARGE SCALE GENOMIC DNA]</scope>
    <source>
        <strain evidence="16 17">R142</strain>
    </source>
</reference>
<dbReference type="PANTHER" id="PTHR32552:SF81">
    <property type="entry name" value="TONB-DEPENDENT OUTER MEMBRANE RECEPTOR"/>
    <property type="match status" value="1"/>
</dbReference>
<evidence type="ECO:0000259" key="15">
    <source>
        <dbReference type="Pfam" id="PF07715"/>
    </source>
</evidence>
<comment type="subcellular location">
    <subcellularLocation>
        <location evidence="1 11">Cell outer membrane</location>
        <topology evidence="1 11">Multi-pass membrane protein</topology>
    </subcellularLocation>
</comment>
<dbReference type="RefSeq" id="WP_142905365.1">
    <property type="nucleotide sequence ID" value="NZ_ML660096.1"/>
</dbReference>
<dbReference type="InterPro" id="IPR012910">
    <property type="entry name" value="Plug_dom"/>
</dbReference>
<proteinExistence type="inferred from homology"/>
<evidence type="ECO:0000256" key="10">
    <source>
        <dbReference type="ARBA" id="ARBA00023237"/>
    </source>
</evidence>
<dbReference type="OrthoDB" id="7051185at2"/>
<evidence type="ECO:0000256" key="5">
    <source>
        <dbReference type="ARBA" id="ARBA00022692"/>
    </source>
</evidence>
<accession>A0A545TBH0</accession>
<evidence type="ECO:0000256" key="12">
    <source>
        <dbReference type="RuleBase" id="RU003357"/>
    </source>
</evidence>
<evidence type="ECO:0000256" key="4">
    <source>
        <dbReference type="ARBA" id="ARBA00022496"/>
    </source>
</evidence>
<dbReference type="EMBL" id="VHSG01000016">
    <property type="protein sequence ID" value="TQV74544.1"/>
    <property type="molecule type" value="Genomic_DNA"/>
</dbReference>
<name>A0A545TBH0_9GAMM</name>
<evidence type="ECO:0000313" key="17">
    <source>
        <dbReference type="Proteomes" id="UP000319732"/>
    </source>
</evidence>
<organism evidence="16 17">
    <name type="scientific">Exilibacterium tricleocarpae</name>
    <dbReference type="NCBI Taxonomy" id="2591008"/>
    <lineage>
        <taxon>Bacteria</taxon>
        <taxon>Pseudomonadati</taxon>
        <taxon>Pseudomonadota</taxon>
        <taxon>Gammaproteobacteria</taxon>
        <taxon>Cellvibrionales</taxon>
        <taxon>Cellvibrionaceae</taxon>
        <taxon>Exilibacterium</taxon>
    </lineage>
</organism>
<keyword evidence="5 11" id="KW-0812">Transmembrane</keyword>
<keyword evidence="17" id="KW-1185">Reference proteome</keyword>
<dbReference type="SUPFAM" id="SSF56935">
    <property type="entry name" value="Porins"/>
    <property type="match status" value="1"/>
</dbReference>
<keyword evidence="16" id="KW-0675">Receptor</keyword>
<dbReference type="Proteomes" id="UP000319732">
    <property type="component" value="Unassembled WGS sequence"/>
</dbReference>
<gene>
    <name evidence="16" type="ORF">FKG94_16160</name>
</gene>
<protein>
    <submittedName>
        <fullName evidence="16">TonB-dependent receptor</fullName>
    </submittedName>
</protein>
<keyword evidence="7" id="KW-0406">Ion transport</keyword>
<keyword evidence="3 11" id="KW-1134">Transmembrane beta strand</keyword>